<reference evidence="4" key="2">
    <citation type="submission" date="2015-08" db="UniProtKB">
        <authorList>
            <consortium name="WormBaseParasite"/>
        </authorList>
    </citation>
    <scope>IDENTIFICATION</scope>
</reference>
<evidence type="ECO:0000256" key="1">
    <source>
        <dbReference type="SAM" id="MobiDB-lite"/>
    </source>
</evidence>
<dbReference type="InterPro" id="IPR036397">
    <property type="entry name" value="RNaseH_sf"/>
</dbReference>
<dbReference type="SUPFAM" id="SSF53098">
    <property type="entry name" value="Ribonuclease H-like"/>
    <property type="match status" value="1"/>
</dbReference>
<reference evidence="3" key="1">
    <citation type="submission" date="2014-07" db="EMBL/GenBank/DDBJ databases">
        <authorList>
            <person name="Martin A.A"/>
            <person name="De Silva N."/>
        </authorList>
    </citation>
    <scope>NUCLEOTIDE SEQUENCE</scope>
</reference>
<name>A0A0K0EXU4_STRVS</name>
<keyword evidence="3" id="KW-1185">Reference proteome</keyword>
<dbReference type="PROSITE" id="PS50994">
    <property type="entry name" value="INTEGRASE"/>
    <property type="match status" value="1"/>
</dbReference>
<protein>
    <submittedName>
        <fullName evidence="4">Integrase catalytic domain-containing protein</fullName>
    </submittedName>
</protein>
<evidence type="ECO:0000259" key="2">
    <source>
        <dbReference type="PROSITE" id="PS50994"/>
    </source>
</evidence>
<evidence type="ECO:0000313" key="4">
    <source>
        <dbReference type="WBParaSite" id="SVE_0135000.1"/>
    </source>
</evidence>
<dbReference type="Proteomes" id="UP000035680">
    <property type="component" value="Unassembled WGS sequence"/>
</dbReference>
<dbReference type="InterPro" id="IPR050951">
    <property type="entry name" value="Retrovirus_Pol_polyprotein"/>
</dbReference>
<feature type="domain" description="Integrase catalytic" evidence="2">
    <location>
        <begin position="24"/>
        <end position="197"/>
    </location>
</feature>
<dbReference type="GO" id="GO:0015074">
    <property type="term" value="P:DNA integration"/>
    <property type="evidence" value="ECO:0007669"/>
    <property type="project" value="InterPro"/>
</dbReference>
<accession>A0A0K0EXU4</accession>
<evidence type="ECO:0000313" key="3">
    <source>
        <dbReference type="Proteomes" id="UP000035680"/>
    </source>
</evidence>
<proteinExistence type="predicted"/>
<dbReference type="InterPro" id="IPR012337">
    <property type="entry name" value="RNaseH-like_sf"/>
</dbReference>
<dbReference type="AlphaFoldDB" id="A0A0K0EXU4"/>
<dbReference type="STRING" id="75913.A0A0K0EXU4"/>
<dbReference type="GO" id="GO:0003676">
    <property type="term" value="F:nucleic acid binding"/>
    <property type="evidence" value="ECO:0007669"/>
    <property type="project" value="InterPro"/>
</dbReference>
<dbReference type="PANTHER" id="PTHR37984:SF5">
    <property type="entry name" value="PROTEIN NYNRIN-LIKE"/>
    <property type="match status" value="1"/>
</dbReference>
<sequence length="295" mass="34182">MVEKCVNCKNFRRLPEQVSDSWDPALFPLECMYADNAELTKINKYILVIQDSHTGFSDLIKLDDIKSETVCLKLKRLFSNIGYPTELVTDQGKQFVSKEFKMFMESKKIMHQVSGAGHQQSNGRAERLVQLLKNRYNKITFGYDKIGNEVLEEILIDIKDSINETPVGCRNESSREMLNRNREGILIKPLSKRKEPKFAVNDIIQYKFHSKDFWKRAVIQKIIGTYLYDVKDERGELECKNMILMNEKKGKANQNTSKFKMNLNEEKSRKRKNPRTPTGDSPARTRSRGSVKQSA</sequence>
<dbReference type="PANTHER" id="PTHR37984">
    <property type="entry name" value="PROTEIN CBG26694"/>
    <property type="match status" value="1"/>
</dbReference>
<dbReference type="Pfam" id="PF00665">
    <property type="entry name" value="rve"/>
    <property type="match status" value="1"/>
</dbReference>
<dbReference type="Gene3D" id="3.30.420.10">
    <property type="entry name" value="Ribonuclease H-like superfamily/Ribonuclease H"/>
    <property type="match status" value="1"/>
</dbReference>
<feature type="region of interest" description="Disordered" evidence="1">
    <location>
        <begin position="249"/>
        <end position="295"/>
    </location>
</feature>
<dbReference type="WBParaSite" id="SVE_0135000.1">
    <property type="protein sequence ID" value="SVE_0135000.1"/>
    <property type="gene ID" value="SVE_0135000"/>
</dbReference>
<dbReference type="InterPro" id="IPR001584">
    <property type="entry name" value="Integrase_cat-core"/>
</dbReference>
<organism evidence="3 4">
    <name type="scientific">Strongyloides venezuelensis</name>
    <name type="common">Threadworm</name>
    <dbReference type="NCBI Taxonomy" id="75913"/>
    <lineage>
        <taxon>Eukaryota</taxon>
        <taxon>Metazoa</taxon>
        <taxon>Ecdysozoa</taxon>
        <taxon>Nematoda</taxon>
        <taxon>Chromadorea</taxon>
        <taxon>Rhabditida</taxon>
        <taxon>Tylenchina</taxon>
        <taxon>Panagrolaimomorpha</taxon>
        <taxon>Strongyloidoidea</taxon>
        <taxon>Strongyloididae</taxon>
        <taxon>Strongyloides</taxon>
    </lineage>
</organism>